<proteinExistence type="inferred from homology"/>
<protein>
    <submittedName>
        <fullName evidence="7">Transmembrane protein 45B</fullName>
    </submittedName>
</protein>
<accession>A0AAV4F5R9</accession>
<dbReference type="PANTHER" id="PTHR16007:SF15">
    <property type="entry name" value="TRANSMEMBRANE PROTEIN 45B"/>
    <property type="match status" value="1"/>
</dbReference>
<name>A0AAV4F5R9_9GAST</name>
<keyword evidence="4 6" id="KW-1133">Transmembrane helix</keyword>
<keyword evidence="5 6" id="KW-0472">Membrane</keyword>
<evidence type="ECO:0000256" key="2">
    <source>
        <dbReference type="ARBA" id="ARBA00006948"/>
    </source>
</evidence>
<gene>
    <name evidence="7" type="ORF">ElyMa_002018700</name>
</gene>
<dbReference type="GO" id="GO:0016020">
    <property type="term" value="C:membrane"/>
    <property type="evidence" value="ECO:0007669"/>
    <property type="project" value="UniProtKB-SubCell"/>
</dbReference>
<feature type="transmembrane region" description="Helical" evidence="6">
    <location>
        <begin position="110"/>
        <end position="129"/>
    </location>
</feature>
<comment type="caution">
    <text evidence="7">The sequence shown here is derived from an EMBL/GenBank/DDBJ whole genome shotgun (WGS) entry which is preliminary data.</text>
</comment>
<evidence type="ECO:0000256" key="1">
    <source>
        <dbReference type="ARBA" id="ARBA00004141"/>
    </source>
</evidence>
<dbReference type="EMBL" id="BMAT01004108">
    <property type="protein sequence ID" value="GFR68334.1"/>
    <property type="molecule type" value="Genomic_DNA"/>
</dbReference>
<dbReference type="AlphaFoldDB" id="A0AAV4F5R9"/>
<evidence type="ECO:0000256" key="6">
    <source>
        <dbReference type="SAM" id="Phobius"/>
    </source>
</evidence>
<evidence type="ECO:0000313" key="7">
    <source>
        <dbReference type="EMBL" id="GFR68334.1"/>
    </source>
</evidence>
<reference evidence="7 8" key="1">
    <citation type="journal article" date="2021" name="Elife">
        <title>Chloroplast acquisition without the gene transfer in kleptoplastic sea slugs, Plakobranchus ocellatus.</title>
        <authorList>
            <person name="Maeda T."/>
            <person name="Takahashi S."/>
            <person name="Yoshida T."/>
            <person name="Shimamura S."/>
            <person name="Takaki Y."/>
            <person name="Nagai Y."/>
            <person name="Toyoda A."/>
            <person name="Suzuki Y."/>
            <person name="Arimoto A."/>
            <person name="Ishii H."/>
            <person name="Satoh N."/>
            <person name="Nishiyama T."/>
            <person name="Hasebe M."/>
            <person name="Maruyama T."/>
            <person name="Minagawa J."/>
            <person name="Obokata J."/>
            <person name="Shigenobu S."/>
        </authorList>
    </citation>
    <scope>NUCLEOTIDE SEQUENCE [LARGE SCALE GENOMIC DNA]</scope>
</reference>
<evidence type="ECO:0000313" key="8">
    <source>
        <dbReference type="Proteomes" id="UP000762676"/>
    </source>
</evidence>
<keyword evidence="3 6" id="KW-0812">Transmembrane</keyword>
<keyword evidence="8" id="KW-1185">Reference proteome</keyword>
<evidence type="ECO:0000256" key="3">
    <source>
        <dbReference type="ARBA" id="ARBA00022692"/>
    </source>
</evidence>
<comment type="subcellular location">
    <subcellularLocation>
        <location evidence="1">Membrane</location>
        <topology evidence="1">Multi-pass membrane protein</topology>
    </subcellularLocation>
</comment>
<dbReference type="InterPro" id="IPR042127">
    <property type="entry name" value="TMEM45"/>
</dbReference>
<organism evidence="7 8">
    <name type="scientific">Elysia marginata</name>
    <dbReference type="NCBI Taxonomy" id="1093978"/>
    <lineage>
        <taxon>Eukaryota</taxon>
        <taxon>Metazoa</taxon>
        <taxon>Spiralia</taxon>
        <taxon>Lophotrochozoa</taxon>
        <taxon>Mollusca</taxon>
        <taxon>Gastropoda</taxon>
        <taxon>Heterobranchia</taxon>
        <taxon>Euthyneura</taxon>
        <taxon>Panpulmonata</taxon>
        <taxon>Sacoglossa</taxon>
        <taxon>Placobranchoidea</taxon>
        <taxon>Plakobranchidae</taxon>
        <taxon>Elysia</taxon>
    </lineage>
</organism>
<dbReference type="Pfam" id="PF04819">
    <property type="entry name" value="DUF716"/>
    <property type="match status" value="1"/>
</dbReference>
<evidence type="ECO:0000256" key="5">
    <source>
        <dbReference type="ARBA" id="ARBA00023136"/>
    </source>
</evidence>
<dbReference type="Proteomes" id="UP000762676">
    <property type="component" value="Unassembled WGS sequence"/>
</dbReference>
<dbReference type="InterPro" id="IPR006904">
    <property type="entry name" value="DUF716"/>
</dbReference>
<comment type="similarity">
    <text evidence="2">Belongs to the TMEM45 family.</text>
</comment>
<sequence>MTCPCVLPDFVSLHPVADHCAVHQGRADLELRHVQRLPQVDQAALHHGLRSTHSRLVRGETAQEFSNKHLLLLHYKLPVPRDLDYEANTCFFLVETFTIYWHLHGCALDYRVHVLFLVAIVMGSVAVVVEAKAKHHMTMPILRGTIFMLKGTWLVQNPIRLDLTMSTFEPLRPVRWSLAGTVAWLRSWCDTGT</sequence>
<evidence type="ECO:0000256" key="4">
    <source>
        <dbReference type="ARBA" id="ARBA00022989"/>
    </source>
</evidence>
<dbReference type="PANTHER" id="PTHR16007">
    <property type="entry name" value="EPIDIDYMAL MEMBRANE PROTEIN E9-RELATED"/>
    <property type="match status" value="1"/>
</dbReference>